<dbReference type="Proteomes" id="UP000186955">
    <property type="component" value="Unassembled WGS sequence"/>
</dbReference>
<comment type="caution">
    <text evidence="4">The sequence shown here is derived from an EMBL/GenBank/DDBJ whole genome shotgun (WGS) entry which is preliminary data.</text>
</comment>
<proteinExistence type="predicted"/>
<dbReference type="InterPro" id="IPR012337">
    <property type="entry name" value="RNaseH-like_sf"/>
</dbReference>
<dbReference type="PANTHER" id="PTHR46564">
    <property type="entry name" value="TRANSPOSASE"/>
    <property type="match status" value="1"/>
</dbReference>
<dbReference type="GO" id="GO:0003676">
    <property type="term" value="F:nucleic acid binding"/>
    <property type="evidence" value="ECO:0007669"/>
    <property type="project" value="InterPro"/>
</dbReference>
<evidence type="ECO:0000313" key="3">
    <source>
        <dbReference type="EMBL" id="OKP10156.1"/>
    </source>
</evidence>
<evidence type="ECO:0000313" key="2">
    <source>
        <dbReference type="EMBL" id="OKP10154.1"/>
    </source>
</evidence>
<dbReference type="EMBL" id="MNBE01000357">
    <property type="protein sequence ID" value="OKP10342.1"/>
    <property type="molecule type" value="Genomic_DNA"/>
</dbReference>
<protein>
    <recommendedName>
        <fullName evidence="1">Tc1-like transposase DDE domain-containing protein</fullName>
    </recommendedName>
</protein>
<dbReference type="EMBL" id="MNBE01000384">
    <property type="protein sequence ID" value="OKP10156.1"/>
    <property type="molecule type" value="Genomic_DNA"/>
</dbReference>
<reference evidence="4 5" key="1">
    <citation type="submission" date="2016-10" db="EMBL/GenBank/DDBJ databases">
        <title>Genome sequence of the ascomycete fungus Penicillium subrubescens.</title>
        <authorList>
            <person name="De Vries R.P."/>
            <person name="Peng M."/>
            <person name="Dilokpimol A."/>
            <person name="Hilden K."/>
            <person name="Makela M.R."/>
            <person name="Grigoriev I."/>
            <person name="Riley R."/>
            <person name="Granchi Z."/>
        </authorList>
    </citation>
    <scope>NUCLEOTIDE SEQUENCE [LARGE SCALE GENOMIC DNA]</scope>
    <source>
        <strain evidence="4 5">CBS 132785</strain>
    </source>
</reference>
<gene>
    <name evidence="4" type="ORF">PENSUB_4235</name>
    <name evidence="3" type="ORF">PENSUB_4433</name>
    <name evidence="2" type="ORF">PENSUB_4435</name>
</gene>
<name>A0A1Q5UCZ6_9EURO</name>
<dbReference type="InterPro" id="IPR036397">
    <property type="entry name" value="RNaseH_sf"/>
</dbReference>
<dbReference type="EMBL" id="MNBE01000385">
    <property type="protein sequence ID" value="OKP10154.1"/>
    <property type="molecule type" value="Genomic_DNA"/>
</dbReference>
<feature type="domain" description="Tc1-like transposase DDE" evidence="1">
    <location>
        <begin position="1"/>
        <end position="48"/>
    </location>
</feature>
<dbReference type="STRING" id="1316194.A0A1Q5UCZ6"/>
<organism evidence="4 5">
    <name type="scientific">Penicillium subrubescens</name>
    <dbReference type="NCBI Taxonomy" id="1316194"/>
    <lineage>
        <taxon>Eukaryota</taxon>
        <taxon>Fungi</taxon>
        <taxon>Dikarya</taxon>
        <taxon>Ascomycota</taxon>
        <taxon>Pezizomycotina</taxon>
        <taxon>Eurotiomycetes</taxon>
        <taxon>Eurotiomycetidae</taxon>
        <taxon>Eurotiales</taxon>
        <taxon>Aspergillaceae</taxon>
        <taxon>Penicillium</taxon>
    </lineage>
</organism>
<dbReference type="Gene3D" id="3.30.420.10">
    <property type="entry name" value="Ribonuclease H-like superfamily/Ribonuclease H"/>
    <property type="match status" value="1"/>
</dbReference>
<keyword evidence="5" id="KW-1185">Reference proteome</keyword>
<evidence type="ECO:0000313" key="5">
    <source>
        <dbReference type="Proteomes" id="UP000186955"/>
    </source>
</evidence>
<evidence type="ECO:0000259" key="1">
    <source>
        <dbReference type="Pfam" id="PF13358"/>
    </source>
</evidence>
<dbReference type="AlphaFoldDB" id="A0A1Q5UCZ6"/>
<dbReference type="InterPro" id="IPR038717">
    <property type="entry name" value="Tc1-like_DDE_dom"/>
</dbReference>
<dbReference type="SUPFAM" id="SSF53098">
    <property type="entry name" value="Ribonuclease H-like"/>
    <property type="match status" value="1"/>
</dbReference>
<accession>A0A1Q5UCZ6</accession>
<sequence>MDNASFHYTKRIGQLCAAAGVKLVYLLPYSPNLNPINEFFAELKGFIRRN</sequence>
<dbReference type="Pfam" id="PF13358">
    <property type="entry name" value="DDE_3"/>
    <property type="match status" value="1"/>
</dbReference>
<dbReference type="PANTHER" id="PTHR46564:SF1">
    <property type="entry name" value="TRANSPOSASE"/>
    <property type="match status" value="1"/>
</dbReference>
<evidence type="ECO:0000313" key="4">
    <source>
        <dbReference type="EMBL" id="OKP10342.1"/>
    </source>
</evidence>